<evidence type="ECO:0000256" key="4">
    <source>
        <dbReference type="ARBA" id="ARBA00023242"/>
    </source>
</evidence>
<dbReference type="PANTHER" id="PTHR17039">
    <property type="entry name" value="U3 SMALL NUCLEOLAR RIBONUCLEOPROTEIN PROTEIN MPP10"/>
    <property type="match status" value="1"/>
</dbReference>
<dbReference type="PANTHER" id="PTHR17039:SF0">
    <property type="entry name" value="U3 SMALL NUCLEOLAR RIBONUCLEOPROTEIN PROTEIN MPP10"/>
    <property type="match status" value="1"/>
</dbReference>
<gene>
    <name evidence="8" type="ORF">TSOC_014217</name>
</gene>
<evidence type="ECO:0000313" key="9">
    <source>
        <dbReference type="Proteomes" id="UP000236333"/>
    </source>
</evidence>
<proteinExistence type="inferred from homology"/>
<organism evidence="8 9">
    <name type="scientific">Tetrabaena socialis</name>
    <dbReference type="NCBI Taxonomy" id="47790"/>
    <lineage>
        <taxon>Eukaryota</taxon>
        <taxon>Viridiplantae</taxon>
        <taxon>Chlorophyta</taxon>
        <taxon>core chlorophytes</taxon>
        <taxon>Chlorophyceae</taxon>
        <taxon>CS clade</taxon>
        <taxon>Chlamydomonadales</taxon>
        <taxon>Tetrabaenaceae</taxon>
        <taxon>Tetrabaena</taxon>
    </lineage>
</organism>
<dbReference type="Pfam" id="PF04006">
    <property type="entry name" value="Mpp10"/>
    <property type="match status" value="1"/>
</dbReference>
<evidence type="ECO:0000256" key="1">
    <source>
        <dbReference type="ARBA" id="ARBA00004604"/>
    </source>
</evidence>
<feature type="compositionally biased region" description="Basic and acidic residues" evidence="7">
    <location>
        <begin position="7"/>
        <end position="27"/>
    </location>
</feature>
<dbReference type="GO" id="GO:0005732">
    <property type="term" value="C:sno(s)RNA-containing ribonucleoprotein complex"/>
    <property type="evidence" value="ECO:0007669"/>
    <property type="project" value="InterPro"/>
</dbReference>
<dbReference type="GO" id="GO:0032040">
    <property type="term" value="C:small-subunit processome"/>
    <property type="evidence" value="ECO:0007669"/>
    <property type="project" value="TreeGrafter"/>
</dbReference>
<dbReference type="GO" id="GO:0034457">
    <property type="term" value="C:Mpp10 complex"/>
    <property type="evidence" value="ECO:0007669"/>
    <property type="project" value="InterPro"/>
</dbReference>
<evidence type="ECO:0000256" key="2">
    <source>
        <dbReference type="ARBA" id="ARBA00022517"/>
    </source>
</evidence>
<evidence type="ECO:0000256" key="5">
    <source>
        <dbReference type="ARBA" id="ARBA00023274"/>
    </source>
</evidence>
<evidence type="ECO:0000256" key="6">
    <source>
        <dbReference type="ARBA" id="ARBA00029455"/>
    </source>
</evidence>
<sequence length="109" mass="11932">MVTTRRKGSEQPKEAETAGGTSEDKDERLRLEAKGLFKALCFKLDALSRFHFAPKPVVEDMTIRSEVPAIAMEEAAPVAVSTAAMQLPSEVYAPKAKDGRPVAEEELTR</sequence>
<name>A0A2J7ZI95_9CHLO</name>
<dbReference type="InterPro" id="IPR012173">
    <property type="entry name" value="Mpp10"/>
</dbReference>
<accession>A0A2J7ZI95</accession>
<comment type="similarity">
    <text evidence="6">Belongs to the MPP10 family.</text>
</comment>
<evidence type="ECO:0000256" key="3">
    <source>
        <dbReference type="ARBA" id="ARBA00022552"/>
    </source>
</evidence>
<keyword evidence="9" id="KW-1185">Reference proteome</keyword>
<dbReference type="OrthoDB" id="445326at2759"/>
<dbReference type="AlphaFoldDB" id="A0A2J7ZI95"/>
<keyword evidence="2" id="KW-0690">Ribosome biogenesis</keyword>
<dbReference type="Proteomes" id="UP000236333">
    <property type="component" value="Unassembled WGS sequence"/>
</dbReference>
<evidence type="ECO:0000256" key="7">
    <source>
        <dbReference type="SAM" id="MobiDB-lite"/>
    </source>
</evidence>
<protein>
    <submittedName>
        <fullName evidence="8">U3 small nucleolar ribonucleoprotein MPP10</fullName>
    </submittedName>
</protein>
<comment type="subcellular location">
    <subcellularLocation>
        <location evidence="1">Nucleus</location>
        <location evidence="1">Nucleolus</location>
    </subcellularLocation>
</comment>
<keyword evidence="5 8" id="KW-0687">Ribonucleoprotein</keyword>
<comment type="caution">
    <text evidence="8">The sequence shown here is derived from an EMBL/GenBank/DDBJ whole genome shotgun (WGS) entry which is preliminary data.</text>
</comment>
<evidence type="ECO:0000313" key="8">
    <source>
        <dbReference type="EMBL" id="PNG99985.1"/>
    </source>
</evidence>
<dbReference type="GO" id="GO:0006364">
    <property type="term" value="P:rRNA processing"/>
    <property type="evidence" value="ECO:0007669"/>
    <property type="project" value="UniProtKB-KW"/>
</dbReference>
<reference evidence="8 9" key="1">
    <citation type="journal article" date="2017" name="Mol. Biol. Evol.">
        <title>The 4-celled Tetrabaena socialis nuclear genome reveals the essential components for genetic control of cell number at the origin of multicellularity in the volvocine lineage.</title>
        <authorList>
            <person name="Featherston J."/>
            <person name="Arakaki Y."/>
            <person name="Hanschen E.R."/>
            <person name="Ferris P.J."/>
            <person name="Michod R.E."/>
            <person name="Olson B.J.S.C."/>
            <person name="Nozaki H."/>
            <person name="Durand P.M."/>
        </authorList>
    </citation>
    <scope>NUCLEOTIDE SEQUENCE [LARGE SCALE GENOMIC DNA]</scope>
    <source>
        <strain evidence="8 9">NIES-571</strain>
    </source>
</reference>
<keyword evidence="4" id="KW-0539">Nucleus</keyword>
<feature type="region of interest" description="Disordered" evidence="7">
    <location>
        <begin position="1"/>
        <end position="27"/>
    </location>
</feature>
<dbReference type="EMBL" id="PGGS01001844">
    <property type="protein sequence ID" value="PNG99985.1"/>
    <property type="molecule type" value="Genomic_DNA"/>
</dbReference>
<keyword evidence="3" id="KW-0698">rRNA processing</keyword>